<name>A0A816LYS9_9BILA</name>
<accession>A0A816LYS9</accession>
<reference evidence="3" key="1">
    <citation type="submission" date="2021-02" db="EMBL/GenBank/DDBJ databases">
        <authorList>
            <person name="Nowell W R."/>
        </authorList>
    </citation>
    <scope>NUCLEOTIDE SEQUENCE</scope>
</reference>
<evidence type="ECO:0000313" key="4">
    <source>
        <dbReference type="Proteomes" id="UP000663824"/>
    </source>
</evidence>
<dbReference type="AlphaFoldDB" id="A0A816LYS9"/>
<proteinExistence type="predicted"/>
<comment type="caution">
    <text evidence="3">The sequence shown here is derived from an EMBL/GenBank/DDBJ whole genome shotgun (WGS) entry which is preliminary data.</text>
</comment>
<dbReference type="EMBL" id="CAJNRE010002112">
    <property type="protein sequence ID" value="CAF1966611.1"/>
    <property type="molecule type" value="Genomic_DNA"/>
</dbReference>
<feature type="region of interest" description="Disordered" evidence="1">
    <location>
        <begin position="1"/>
        <end position="33"/>
    </location>
</feature>
<dbReference type="Proteomes" id="UP000663824">
    <property type="component" value="Unassembled WGS sequence"/>
</dbReference>
<dbReference type="EMBL" id="CAJNOV010000119">
    <property type="protein sequence ID" value="CAF0990769.1"/>
    <property type="molecule type" value="Genomic_DNA"/>
</dbReference>
<feature type="region of interest" description="Disordered" evidence="1">
    <location>
        <begin position="838"/>
        <end position="872"/>
    </location>
</feature>
<evidence type="ECO:0000313" key="2">
    <source>
        <dbReference type="EMBL" id="CAF0990769.1"/>
    </source>
</evidence>
<dbReference type="Proteomes" id="UP000663855">
    <property type="component" value="Unassembled WGS sequence"/>
</dbReference>
<protein>
    <submittedName>
        <fullName evidence="3">Uncharacterized protein</fullName>
    </submittedName>
</protein>
<evidence type="ECO:0000313" key="3">
    <source>
        <dbReference type="EMBL" id="CAF1966611.1"/>
    </source>
</evidence>
<gene>
    <name evidence="2" type="ORF">CJN711_LOCUS1843</name>
    <name evidence="3" type="ORF">MBJ925_LOCUS6614</name>
</gene>
<feature type="compositionally biased region" description="Basic and acidic residues" evidence="1">
    <location>
        <begin position="23"/>
        <end position="33"/>
    </location>
</feature>
<sequence length="1034" mass="118282">MDEFQNFPEPGNPTNLFSSPAHIESEAPDSKSTLEKLQSIEDDINTIKNISHHKIESNHDAQEHTFRNDINQENSFPIDELIASFDGNNEIMNKKLKYLELECERAQQITTHFQNQLISLKNVGEKLSRFCDSCRSLIVSAMNIRQNTSMFTCREFEMLTLYAPDSNSITSDITDALLDRRSDENLLDNYKHRLEFSRSITNLFKQATKLRLKISTLNDILMKSVLSKNECFNEIEQTLRLPSSIFNKNPLYELFLYEITTATVKQDVYIRCLRGELTQNDIHISCTENSKHLLSQMNYNACEKYSYIFDIEFKRAITSIDQLAIALPCCALPDTLLQSQQKIYIRCKRIMDPLIHIPANIETYNDVSYAAFRISQSLGAISVEAVLFYPFEVLHASPDSSSSVYTSEYSSIFRIETPKSYFTRPPRIRIIPFDNELIRCMTALTSEDQLLASSDLIEFEWYKESKTEGIITMTVQLTRYFNVFNETDDDLQKRRRKAQQKILVQRRKFEQEKYDEAGGSLTATPTSTNRLNSPSVMSHLPSIAAILEQVKINNQENLIKTKFTINREDISQVGTSKKSLFNWKLDGFQNENAPIILLGYKNRKWKNCNNFATITRVADKDIYMINLTTLLDRIILIRCWPESTNEGKFDKLAENLWSLTSAKLFSCVLARDPSSVNSFGHYALMIVPVQDQRLAEDILRKRNYTENIFDANLFNDSDSKTQLQKINQHQSHHSLSIRNSFRSNAKYVQFCLSEGTCVRIIPTGNIDVYEKVDLSFRLHARYPVVVEFDIYPIDIYRQKTDDDFIGTLNIYEINTHNTTVGSTSSTLTATVVSSRKSSDSKDINAMDSIPNNSSPRASFSGPETISNTGGASGRSGFERLTARDLNDANIICAIRIRLPKAAFQLPSSQSHTIPFSGIIEALTEDKRELAEALNIHPSLMNPLFASLTSQRQPHSQSTISLYGNSKMNLLKDSSAKLERTKLENETLLKWLKRQNAFKTNQTIENIISALIHIGRVDLAYMFKIDNLRYKCQNV</sequence>
<evidence type="ECO:0000256" key="1">
    <source>
        <dbReference type="SAM" id="MobiDB-lite"/>
    </source>
</evidence>
<organism evidence="3 4">
    <name type="scientific">Rotaria magnacalcarata</name>
    <dbReference type="NCBI Taxonomy" id="392030"/>
    <lineage>
        <taxon>Eukaryota</taxon>
        <taxon>Metazoa</taxon>
        <taxon>Spiralia</taxon>
        <taxon>Gnathifera</taxon>
        <taxon>Rotifera</taxon>
        <taxon>Eurotatoria</taxon>
        <taxon>Bdelloidea</taxon>
        <taxon>Philodinida</taxon>
        <taxon>Philodinidae</taxon>
        <taxon>Rotaria</taxon>
    </lineage>
</organism>
<feature type="compositionally biased region" description="Polar residues" evidence="1">
    <location>
        <begin position="849"/>
        <end position="869"/>
    </location>
</feature>